<dbReference type="InterPro" id="IPR036188">
    <property type="entry name" value="FAD/NAD-bd_sf"/>
</dbReference>
<evidence type="ECO:0000256" key="2">
    <source>
        <dbReference type="ARBA" id="ARBA00022827"/>
    </source>
</evidence>
<evidence type="ECO:0000313" key="5">
    <source>
        <dbReference type="Proteomes" id="UP000472676"/>
    </source>
</evidence>
<keyword evidence="1" id="KW-0285">Flavoprotein</keyword>
<proteinExistence type="predicted"/>
<evidence type="ECO:0000256" key="1">
    <source>
        <dbReference type="ARBA" id="ARBA00022630"/>
    </source>
</evidence>
<keyword evidence="5" id="KW-1185">Reference proteome</keyword>
<dbReference type="GO" id="GO:0050660">
    <property type="term" value="F:flavin adenine dinucleotide binding"/>
    <property type="evidence" value="ECO:0007669"/>
    <property type="project" value="InterPro"/>
</dbReference>
<accession>A0A6M2BM27</accession>
<evidence type="ECO:0000313" key="4">
    <source>
        <dbReference type="EMBL" id="NGY03742.1"/>
    </source>
</evidence>
<evidence type="ECO:0000256" key="3">
    <source>
        <dbReference type="ARBA" id="ARBA00023002"/>
    </source>
</evidence>
<dbReference type="Gene3D" id="3.50.50.60">
    <property type="entry name" value="FAD/NAD(P)-binding domain"/>
    <property type="match status" value="2"/>
</dbReference>
<name>A0A6M2BM27_9GAMM</name>
<dbReference type="EMBL" id="JAAMOW010000001">
    <property type="protein sequence ID" value="NGY03742.1"/>
    <property type="molecule type" value="Genomic_DNA"/>
</dbReference>
<dbReference type="PANTHER" id="PTHR42877:SF4">
    <property type="entry name" value="FAD_NAD(P)-BINDING DOMAIN-CONTAINING PROTEIN-RELATED"/>
    <property type="match status" value="1"/>
</dbReference>
<keyword evidence="3" id="KW-0560">Oxidoreductase</keyword>
<reference evidence="4 5" key="1">
    <citation type="journal article" date="2014" name="Int. J. Syst. Evol. Microbiol.">
        <title>Solimonas terrae sp. nov., isolated from soil.</title>
        <authorList>
            <person name="Kim S.J."/>
            <person name="Moon J.Y."/>
            <person name="Weon H.Y."/>
            <person name="Ahn J.H."/>
            <person name="Chen W.M."/>
            <person name="Kwon S.W."/>
        </authorList>
    </citation>
    <scope>NUCLEOTIDE SEQUENCE [LARGE SCALE GENOMIC DNA]</scope>
    <source>
        <strain evidence="4 5">KIS83-12</strain>
    </source>
</reference>
<dbReference type="InterPro" id="IPR020946">
    <property type="entry name" value="Flavin_mOase-like"/>
</dbReference>
<organism evidence="4 5">
    <name type="scientific">Solimonas terrae</name>
    <dbReference type="NCBI Taxonomy" id="1396819"/>
    <lineage>
        <taxon>Bacteria</taxon>
        <taxon>Pseudomonadati</taxon>
        <taxon>Pseudomonadota</taxon>
        <taxon>Gammaproteobacteria</taxon>
        <taxon>Nevskiales</taxon>
        <taxon>Nevskiaceae</taxon>
        <taxon>Solimonas</taxon>
    </lineage>
</organism>
<dbReference type="Pfam" id="PF00743">
    <property type="entry name" value="FMO-like"/>
    <property type="match status" value="1"/>
</dbReference>
<dbReference type="GO" id="GO:0004499">
    <property type="term" value="F:N,N-dimethylaniline monooxygenase activity"/>
    <property type="evidence" value="ECO:0007669"/>
    <property type="project" value="InterPro"/>
</dbReference>
<dbReference type="Proteomes" id="UP000472676">
    <property type="component" value="Unassembled WGS sequence"/>
</dbReference>
<dbReference type="SUPFAM" id="SSF51905">
    <property type="entry name" value="FAD/NAD(P)-binding domain"/>
    <property type="match status" value="1"/>
</dbReference>
<dbReference type="InterPro" id="IPR051209">
    <property type="entry name" value="FAD-bind_Monooxygenase_sf"/>
</dbReference>
<protein>
    <submittedName>
        <fullName evidence="4">NAD(P)/FAD-dependent oxidoreductase</fullName>
    </submittedName>
</protein>
<dbReference type="PANTHER" id="PTHR42877">
    <property type="entry name" value="L-ORNITHINE N(5)-MONOOXYGENASE-RELATED"/>
    <property type="match status" value="1"/>
</dbReference>
<dbReference type="AlphaFoldDB" id="A0A6M2BM27"/>
<dbReference type="RefSeq" id="WP_166251485.1">
    <property type="nucleotide sequence ID" value="NZ_JAAMOW010000001.1"/>
</dbReference>
<keyword evidence="2" id="KW-0274">FAD</keyword>
<gene>
    <name evidence="4" type="ORF">G7Y85_03115</name>
</gene>
<comment type="caution">
    <text evidence="4">The sequence shown here is derived from an EMBL/GenBank/DDBJ whole genome shotgun (WGS) entry which is preliminary data.</text>
</comment>
<sequence>MNTQNTSAPRSNPRVVIIGSGFGGLGMAIQLKKAGIDSFVVLEKADRLGGTWRDNTYPGAACDVQSHLYSYSFEPKHDWTRKFGLQAEIRDYMEDCASKYGLHAHIRYQQEVASAAFDKDAGLWTITTRSGEVLQAQVLVSAVGQLNQPAYPKIPGIETFKGRAFHSARWEHDAGLDGQSVAVIGTGASAIQFVPQIAPKVKQLTLFQRSGAWVIPKADRPFARIEQRLFESLPLFDRVYRTSIYWKNEVRALGFTRFGGLLEAWAWQSRRNMRRDIKDPVKRQKLMPDYKIGCKRLLISNDWFPAINRDNVEVVTDRIERIEADAVVTADGTRHQVDTIIYGTGFAATEFLTPMKITGIDGLDLNEAWKDGAEAYKGTCVSGFPNLFILYGPNTNLAHSSIIFMLESQFRYVMRCLHTLSERSLSYMNVRAESQRRYSEKIQKRIQSSVWLAGCDSWYINKSGKVTNNWPGYTFNFRRMTSRLELQDYELQTAPVVVV</sequence>
<dbReference type="GO" id="GO:0050661">
    <property type="term" value="F:NADP binding"/>
    <property type="evidence" value="ECO:0007669"/>
    <property type="project" value="InterPro"/>
</dbReference>